<protein>
    <submittedName>
        <fullName evidence="1">Uncharacterized protein</fullName>
    </submittedName>
</protein>
<gene>
    <name evidence="1" type="ORF">GCM10023307_22000</name>
</gene>
<dbReference type="RefSeq" id="WP_345303371.1">
    <property type="nucleotide sequence ID" value="NZ_BAABJE010000010.1"/>
</dbReference>
<evidence type="ECO:0000313" key="1">
    <source>
        <dbReference type="EMBL" id="GAA4795756.1"/>
    </source>
</evidence>
<accession>A0ABP9BL12</accession>
<dbReference type="EMBL" id="BAABJE010000010">
    <property type="protein sequence ID" value="GAA4795756.1"/>
    <property type="molecule type" value="Genomic_DNA"/>
</dbReference>
<dbReference type="Gene3D" id="6.20.450.20">
    <property type="match status" value="1"/>
</dbReference>
<comment type="caution">
    <text evidence="1">The sequence shown here is derived from an EMBL/GenBank/DDBJ whole genome shotgun (WGS) entry which is preliminary data.</text>
</comment>
<name>A0ABP9BL12_9GAMM</name>
<proteinExistence type="predicted"/>
<dbReference type="Proteomes" id="UP001499959">
    <property type="component" value="Unassembled WGS sequence"/>
</dbReference>
<organism evidence="1 2">
    <name type="scientific">Lysobacter hankyongensis</name>
    <dbReference type="NCBI Taxonomy" id="1176535"/>
    <lineage>
        <taxon>Bacteria</taxon>
        <taxon>Pseudomonadati</taxon>
        <taxon>Pseudomonadota</taxon>
        <taxon>Gammaproteobacteria</taxon>
        <taxon>Lysobacterales</taxon>
        <taxon>Lysobacteraceae</taxon>
        <taxon>Lysobacter</taxon>
    </lineage>
</organism>
<sequence length="158" mass="17337">MAEFLKLATARELVDAGAVKQAEVIGLPGGWTVQLHTYNQARVLATKANEPRRFGTFESALKVLRELGVRLDLLRVDAVQWEAEGGQGVRRRPDRSAAMKLKDADARYVASLREDVLEARADPRPALSSFQAKQQMDAVKAEQQARLDAAVRNGGARA</sequence>
<keyword evidence="2" id="KW-1185">Reference proteome</keyword>
<reference evidence="2" key="1">
    <citation type="journal article" date="2019" name="Int. J. Syst. Evol. Microbiol.">
        <title>The Global Catalogue of Microorganisms (GCM) 10K type strain sequencing project: providing services to taxonomists for standard genome sequencing and annotation.</title>
        <authorList>
            <consortium name="The Broad Institute Genomics Platform"/>
            <consortium name="The Broad Institute Genome Sequencing Center for Infectious Disease"/>
            <person name="Wu L."/>
            <person name="Ma J."/>
        </authorList>
    </citation>
    <scope>NUCLEOTIDE SEQUENCE [LARGE SCALE GENOMIC DNA]</scope>
    <source>
        <strain evidence="2">JCM 18204</strain>
    </source>
</reference>
<evidence type="ECO:0000313" key="2">
    <source>
        <dbReference type="Proteomes" id="UP001499959"/>
    </source>
</evidence>